<dbReference type="AlphaFoldDB" id="A0AAN9UR37"/>
<feature type="transmembrane region" description="Helical" evidence="7">
    <location>
        <begin position="94"/>
        <end position="117"/>
    </location>
</feature>
<evidence type="ECO:0000259" key="8">
    <source>
        <dbReference type="Pfam" id="PF20684"/>
    </source>
</evidence>
<evidence type="ECO:0000313" key="10">
    <source>
        <dbReference type="Proteomes" id="UP001320420"/>
    </source>
</evidence>
<feature type="transmembrane region" description="Helical" evidence="7">
    <location>
        <begin position="241"/>
        <end position="270"/>
    </location>
</feature>
<gene>
    <name evidence="9" type="ORF">SLS62_005624</name>
</gene>
<proteinExistence type="inferred from homology"/>
<evidence type="ECO:0000256" key="4">
    <source>
        <dbReference type="ARBA" id="ARBA00023136"/>
    </source>
</evidence>
<dbReference type="GO" id="GO:0016020">
    <property type="term" value="C:membrane"/>
    <property type="evidence" value="ECO:0007669"/>
    <property type="project" value="UniProtKB-SubCell"/>
</dbReference>
<protein>
    <recommendedName>
        <fullName evidence="8">Rhodopsin domain-containing protein</fullName>
    </recommendedName>
</protein>
<comment type="similarity">
    <text evidence="5">Belongs to the SAT4 family.</text>
</comment>
<comment type="caution">
    <text evidence="9">The sequence shown here is derived from an EMBL/GenBank/DDBJ whole genome shotgun (WGS) entry which is preliminary data.</text>
</comment>
<evidence type="ECO:0000256" key="2">
    <source>
        <dbReference type="ARBA" id="ARBA00022692"/>
    </source>
</evidence>
<feature type="transmembrane region" description="Helical" evidence="7">
    <location>
        <begin position="129"/>
        <end position="153"/>
    </location>
</feature>
<evidence type="ECO:0000256" key="7">
    <source>
        <dbReference type="SAM" id="Phobius"/>
    </source>
</evidence>
<evidence type="ECO:0000256" key="3">
    <source>
        <dbReference type="ARBA" id="ARBA00022989"/>
    </source>
</evidence>
<feature type="transmembrane region" description="Helical" evidence="7">
    <location>
        <begin position="52"/>
        <end position="74"/>
    </location>
</feature>
<comment type="subcellular location">
    <subcellularLocation>
        <location evidence="1">Membrane</location>
        <topology evidence="1">Multi-pass membrane protein</topology>
    </subcellularLocation>
</comment>
<dbReference type="EMBL" id="JAKJXP020000038">
    <property type="protein sequence ID" value="KAK7752471.1"/>
    <property type="molecule type" value="Genomic_DNA"/>
</dbReference>
<feature type="transmembrane region" description="Helical" evidence="7">
    <location>
        <begin position="207"/>
        <end position="229"/>
    </location>
</feature>
<evidence type="ECO:0000256" key="5">
    <source>
        <dbReference type="ARBA" id="ARBA00038359"/>
    </source>
</evidence>
<sequence length="352" mass="38933">MNSTIDGIGTHGETAPPIQPGAFRGIMAAFILISTIFTLFRVGTRLSIHREVWWDDLATVCAMVGVIIVCIFQLRLRQQSLDGSNFGHDFERAFVSTQITIRLSLFAARLAILLLYLRAFFPAKASKNFFWWVICGTIGFNVLYSAVHILVLLLQCVRSHEPWGNVCIHESKLLIAASSINIISDVAVLIIPIGAVRKIQLSRQKKWGLLSLFSFAALAPAVSIARLVYQVKHFDTDEEAGTYAITILLATVELTIAIISGCIPVMGVICTRQRQDRPARDRSHQLESPQPRDSEDAESGGQPQSPAFVPMGWGGDISRPVGAAARRVSRFDVWWWSNERPAPPEAIELATL</sequence>
<keyword evidence="4 7" id="KW-0472">Membrane</keyword>
<keyword evidence="2 7" id="KW-0812">Transmembrane</keyword>
<evidence type="ECO:0000256" key="6">
    <source>
        <dbReference type="SAM" id="MobiDB-lite"/>
    </source>
</evidence>
<dbReference type="Proteomes" id="UP001320420">
    <property type="component" value="Unassembled WGS sequence"/>
</dbReference>
<feature type="domain" description="Rhodopsin" evidence="8">
    <location>
        <begin position="41"/>
        <end position="269"/>
    </location>
</feature>
<feature type="region of interest" description="Disordered" evidence="6">
    <location>
        <begin position="274"/>
        <end position="314"/>
    </location>
</feature>
<evidence type="ECO:0000256" key="1">
    <source>
        <dbReference type="ARBA" id="ARBA00004141"/>
    </source>
</evidence>
<dbReference type="PANTHER" id="PTHR33048">
    <property type="entry name" value="PTH11-LIKE INTEGRAL MEMBRANE PROTEIN (AFU_ORTHOLOGUE AFUA_5G11245)"/>
    <property type="match status" value="1"/>
</dbReference>
<evidence type="ECO:0000313" key="9">
    <source>
        <dbReference type="EMBL" id="KAK7752471.1"/>
    </source>
</evidence>
<feature type="compositionally biased region" description="Basic and acidic residues" evidence="6">
    <location>
        <begin position="274"/>
        <end position="294"/>
    </location>
</feature>
<feature type="transmembrane region" description="Helical" evidence="7">
    <location>
        <begin position="22"/>
        <end position="40"/>
    </location>
</feature>
<feature type="transmembrane region" description="Helical" evidence="7">
    <location>
        <begin position="173"/>
        <end position="195"/>
    </location>
</feature>
<reference evidence="9 10" key="1">
    <citation type="submission" date="2024-02" db="EMBL/GenBank/DDBJ databases">
        <title>De novo assembly and annotation of 12 fungi associated with fruit tree decline syndrome in Ontario, Canada.</title>
        <authorList>
            <person name="Sulman M."/>
            <person name="Ellouze W."/>
            <person name="Ilyukhin E."/>
        </authorList>
    </citation>
    <scope>NUCLEOTIDE SEQUENCE [LARGE SCALE GENOMIC DNA]</scope>
    <source>
        <strain evidence="9 10">M11/M66-122</strain>
    </source>
</reference>
<dbReference type="Pfam" id="PF20684">
    <property type="entry name" value="Fung_rhodopsin"/>
    <property type="match status" value="1"/>
</dbReference>
<accession>A0AAN9UR37</accession>
<dbReference type="InterPro" id="IPR049326">
    <property type="entry name" value="Rhodopsin_dom_fungi"/>
</dbReference>
<keyword evidence="10" id="KW-1185">Reference proteome</keyword>
<dbReference type="InterPro" id="IPR052337">
    <property type="entry name" value="SAT4-like"/>
</dbReference>
<organism evidence="9 10">
    <name type="scientific">Diatrype stigma</name>
    <dbReference type="NCBI Taxonomy" id="117547"/>
    <lineage>
        <taxon>Eukaryota</taxon>
        <taxon>Fungi</taxon>
        <taxon>Dikarya</taxon>
        <taxon>Ascomycota</taxon>
        <taxon>Pezizomycotina</taxon>
        <taxon>Sordariomycetes</taxon>
        <taxon>Xylariomycetidae</taxon>
        <taxon>Xylariales</taxon>
        <taxon>Diatrypaceae</taxon>
        <taxon>Diatrype</taxon>
    </lineage>
</organism>
<name>A0AAN9UR37_9PEZI</name>
<keyword evidence="3 7" id="KW-1133">Transmembrane helix</keyword>
<dbReference type="PANTHER" id="PTHR33048:SF47">
    <property type="entry name" value="INTEGRAL MEMBRANE PROTEIN-RELATED"/>
    <property type="match status" value="1"/>
</dbReference>